<proteinExistence type="inferred from homology"/>
<reference evidence="6 7" key="1">
    <citation type="submission" date="2020-07" db="EMBL/GenBank/DDBJ databases">
        <title>Taxonomic revisions and descriptions of new bacterial species based on genomic comparisons in the high-G+C-content subgroup of the family Alcaligenaceae.</title>
        <authorList>
            <person name="Szabo A."/>
            <person name="Felfoldi T."/>
        </authorList>
    </citation>
    <scope>NUCLEOTIDE SEQUENCE [LARGE SCALE GENOMIC DNA]</scope>
    <source>
        <strain evidence="6 7">LMG 24012</strain>
    </source>
</reference>
<evidence type="ECO:0000259" key="5">
    <source>
        <dbReference type="PROSITE" id="PS50931"/>
    </source>
</evidence>
<dbReference type="SUPFAM" id="SSF53850">
    <property type="entry name" value="Periplasmic binding protein-like II"/>
    <property type="match status" value="1"/>
</dbReference>
<gene>
    <name evidence="6" type="ORF">H0A72_19180</name>
</gene>
<dbReference type="Pfam" id="PF00126">
    <property type="entry name" value="HTH_1"/>
    <property type="match status" value="1"/>
</dbReference>
<evidence type="ECO:0000256" key="2">
    <source>
        <dbReference type="ARBA" id="ARBA00023015"/>
    </source>
</evidence>
<organism evidence="6 7">
    <name type="scientific">Parapusillimonas granuli</name>
    <dbReference type="NCBI Taxonomy" id="380911"/>
    <lineage>
        <taxon>Bacteria</taxon>
        <taxon>Pseudomonadati</taxon>
        <taxon>Pseudomonadota</taxon>
        <taxon>Betaproteobacteria</taxon>
        <taxon>Burkholderiales</taxon>
        <taxon>Alcaligenaceae</taxon>
        <taxon>Parapusillimonas</taxon>
    </lineage>
</organism>
<feature type="domain" description="HTH lysR-type" evidence="5">
    <location>
        <begin position="21"/>
        <end position="78"/>
    </location>
</feature>
<dbReference type="Pfam" id="PF03466">
    <property type="entry name" value="LysR_substrate"/>
    <property type="match status" value="1"/>
</dbReference>
<dbReference type="PRINTS" id="PR00039">
    <property type="entry name" value="HTHLYSR"/>
</dbReference>
<dbReference type="GO" id="GO:0009089">
    <property type="term" value="P:lysine biosynthetic process via diaminopimelate"/>
    <property type="evidence" value="ECO:0007669"/>
    <property type="project" value="TreeGrafter"/>
</dbReference>
<evidence type="ECO:0000256" key="1">
    <source>
        <dbReference type="ARBA" id="ARBA00009437"/>
    </source>
</evidence>
<keyword evidence="4" id="KW-0804">Transcription</keyword>
<keyword evidence="2" id="KW-0805">Transcription regulation</keyword>
<dbReference type="InterPro" id="IPR000847">
    <property type="entry name" value="LysR_HTH_N"/>
</dbReference>
<dbReference type="SUPFAM" id="SSF46785">
    <property type="entry name" value="Winged helix' DNA-binding domain"/>
    <property type="match status" value="1"/>
</dbReference>
<evidence type="ECO:0000313" key="7">
    <source>
        <dbReference type="Proteomes" id="UP000559809"/>
    </source>
</evidence>
<accession>A0A853G923</accession>
<keyword evidence="7" id="KW-1185">Reference proteome</keyword>
<dbReference type="GO" id="GO:0010628">
    <property type="term" value="P:positive regulation of gene expression"/>
    <property type="evidence" value="ECO:0007669"/>
    <property type="project" value="TreeGrafter"/>
</dbReference>
<dbReference type="Gene3D" id="3.40.190.10">
    <property type="entry name" value="Periplasmic binding protein-like II"/>
    <property type="match status" value="2"/>
</dbReference>
<dbReference type="RefSeq" id="WP_180158124.1">
    <property type="nucleotide sequence ID" value="NZ_JACCEM010000012.1"/>
</dbReference>
<comment type="similarity">
    <text evidence="1">Belongs to the LysR transcriptional regulatory family.</text>
</comment>
<protein>
    <submittedName>
        <fullName evidence="6">LysR family transcriptional regulator</fullName>
    </submittedName>
</protein>
<keyword evidence="3" id="KW-0238">DNA-binding</keyword>
<evidence type="ECO:0000256" key="3">
    <source>
        <dbReference type="ARBA" id="ARBA00023125"/>
    </source>
</evidence>
<dbReference type="AlphaFoldDB" id="A0A853G923"/>
<dbReference type="GO" id="GO:0043565">
    <property type="term" value="F:sequence-specific DNA binding"/>
    <property type="evidence" value="ECO:0007669"/>
    <property type="project" value="TreeGrafter"/>
</dbReference>
<name>A0A853G923_9BURK</name>
<dbReference type="GO" id="GO:0003700">
    <property type="term" value="F:DNA-binding transcription factor activity"/>
    <property type="evidence" value="ECO:0007669"/>
    <property type="project" value="InterPro"/>
</dbReference>
<dbReference type="PANTHER" id="PTHR30427">
    <property type="entry name" value="TRANSCRIPTIONAL ACTIVATOR PROTEIN LYSR"/>
    <property type="match status" value="1"/>
</dbReference>
<sequence length="315" mass="33802">MEDDDFSDESVTHPAAARPPLSLRQIEVFRNIMIAGSISGAGRSLHVSQPAVSRVLALTESRLGYRLFERNRGRLLPTPEARRLYAEVEEIYNGIQRVNQLAATLGEAGSGILKIISSASFGQNLIPRALAGFQDRNPHAQVDYRSVTFDEQVGYFLSGEADVGVSMAPPDHPHLKSTLLGHMEIVCILPEGHPLGDKTVIRADDLLRGAWIGYPPGAPLSRALLAFFGDAGPCRPAAIEVHSPVTAYAFAQHGLGPALVDAGCLPPGPSSLLVRPIEPRASIDIWATRPDLAPLPLLGRRFLSAVKSLLDPAAP</sequence>
<dbReference type="PROSITE" id="PS50931">
    <property type="entry name" value="HTH_LYSR"/>
    <property type="match status" value="1"/>
</dbReference>
<dbReference type="Proteomes" id="UP000559809">
    <property type="component" value="Unassembled WGS sequence"/>
</dbReference>
<dbReference type="InterPro" id="IPR005119">
    <property type="entry name" value="LysR_subst-bd"/>
</dbReference>
<dbReference type="PANTHER" id="PTHR30427:SF1">
    <property type="entry name" value="TRANSCRIPTIONAL ACTIVATOR PROTEIN LYSR"/>
    <property type="match status" value="1"/>
</dbReference>
<evidence type="ECO:0000256" key="4">
    <source>
        <dbReference type="ARBA" id="ARBA00023163"/>
    </source>
</evidence>
<dbReference type="InterPro" id="IPR036390">
    <property type="entry name" value="WH_DNA-bd_sf"/>
</dbReference>
<dbReference type="Gene3D" id="1.10.10.10">
    <property type="entry name" value="Winged helix-like DNA-binding domain superfamily/Winged helix DNA-binding domain"/>
    <property type="match status" value="1"/>
</dbReference>
<comment type="caution">
    <text evidence="6">The sequence shown here is derived from an EMBL/GenBank/DDBJ whole genome shotgun (WGS) entry which is preliminary data.</text>
</comment>
<dbReference type="InterPro" id="IPR036388">
    <property type="entry name" value="WH-like_DNA-bd_sf"/>
</dbReference>
<evidence type="ECO:0000313" key="6">
    <source>
        <dbReference type="EMBL" id="NYT51440.1"/>
    </source>
</evidence>
<dbReference type="EMBL" id="JACCEM010000012">
    <property type="protein sequence ID" value="NYT51440.1"/>
    <property type="molecule type" value="Genomic_DNA"/>
</dbReference>